<feature type="signal peptide" evidence="1">
    <location>
        <begin position="1"/>
        <end position="19"/>
    </location>
</feature>
<dbReference type="InterPro" id="IPR025388">
    <property type="entry name" value="Alginate_export_dom"/>
</dbReference>
<name>A0AAC9UEN6_9GAMM</name>
<keyword evidence="1" id="KW-0732">Signal</keyword>
<dbReference type="AlphaFoldDB" id="A0AAC9UEN6"/>
<evidence type="ECO:0000313" key="4">
    <source>
        <dbReference type="Proteomes" id="UP000198329"/>
    </source>
</evidence>
<dbReference type="EMBL" id="CP011036">
    <property type="protein sequence ID" value="ASM53635.1"/>
    <property type="molecule type" value="Genomic_DNA"/>
</dbReference>
<evidence type="ECO:0000256" key="1">
    <source>
        <dbReference type="SAM" id="SignalP"/>
    </source>
</evidence>
<protein>
    <recommendedName>
        <fullName evidence="2">Alginate export domain-containing protein</fullName>
    </recommendedName>
</protein>
<feature type="domain" description="Alginate export" evidence="2">
    <location>
        <begin position="26"/>
        <end position="360"/>
    </location>
</feature>
<proteinExistence type="predicted"/>
<dbReference type="Gene3D" id="2.40.160.100">
    <property type="match status" value="1"/>
</dbReference>
<feature type="chain" id="PRO_5042241985" description="Alginate export domain-containing protein" evidence="1">
    <location>
        <begin position="20"/>
        <end position="389"/>
    </location>
</feature>
<dbReference type="RefSeq" id="WP_089368032.1">
    <property type="nucleotide sequence ID" value="NZ_BJXZ01000002.1"/>
</dbReference>
<reference evidence="3 4" key="1">
    <citation type="submission" date="2015-03" db="EMBL/GenBank/DDBJ databases">
        <authorList>
            <person name="Xie B.-B."/>
            <person name="Rong J.-C."/>
            <person name="Qin Q.-L."/>
            <person name="Zhang Y.-Z."/>
        </authorList>
    </citation>
    <scope>NUCLEOTIDE SEQUENCE [LARGE SCALE GENOMIC DNA]</scope>
    <source>
        <strain evidence="3 4">KMM 661</strain>
    </source>
</reference>
<sequence>MTRYGLSLLLLLLSSCVLAEVAVEGRIKFQHIENNELSDTDLSTNFARLLLKADLPLSNNSLFYLETIAAYDSSFAQGKYSFEHNEFDLHQGYLSVTSPNHAIKLGRQVWSVADQRLLGKREGTNVRRRFDGVMYQNNVLNQLQINAYHGYAVVSKAGVFDDKHLSSERITGVYLSTAELLLHSMWYRDTTAENNESRHTIEAQYRKKSGRFSSTFHVAHQTSIVKSEHTKAWFAQFSGLYSFANLKFGPTLSYATGGEAGHEDGYFRSLYAKAPYYSEAGIFSTTNIKHIGAKLQAQLTDKFDISLDMRRLFRVNEQGDIFGPGRSLFIANEQLKGAKIADTYSLTTQYLYTKKISFELITSYINMSNRANLEKDQSFFVEAMLHFAY</sequence>
<keyword evidence="4" id="KW-1185">Reference proteome</keyword>
<evidence type="ECO:0000259" key="2">
    <source>
        <dbReference type="Pfam" id="PF13372"/>
    </source>
</evidence>
<dbReference type="KEGG" id="png:PNIG_a1485"/>
<dbReference type="SUPFAM" id="SSF56935">
    <property type="entry name" value="Porins"/>
    <property type="match status" value="1"/>
</dbReference>
<evidence type="ECO:0000313" key="3">
    <source>
        <dbReference type="EMBL" id="ASM53635.1"/>
    </source>
</evidence>
<organism evidence="3 4">
    <name type="scientific">Pseudoalteromonas nigrifaciens</name>
    <dbReference type="NCBI Taxonomy" id="28109"/>
    <lineage>
        <taxon>Bacteria</taxon>
        <taxon>Pseudomonadati</taxon>
        <taxon>Pseudomonadota</taxon>
        <taxon>Gammaproteobacteria</taxon>
        <taxon>Alteromonadales</taxon>
        <taxon>Pseudoalteromonadaceae</taxon>
        <taxon>Pseudoalteromonas</taxon>
    </lineage>
</organism>
<dbReference type="Proteomes" id="UP000198329">
    <property type="component" value="Chromosome I"/>
</dbReference>
<dbReference type="PROSITE" id="PS51257">
    <property type="entry name" value="PROKAR_LIPOPROTEIN"/>
    <property type="match status" value="1"/>
</dbReference>
<dbReference type="GeneID" id="300941305"/>
<accession>A0AAC9UEN6</accession>
<dbReference type="Pfam" id="PF13372">
    <property type="entry name" value="Alginate_exp"/>
    <property type="match status" value="1"/>
</dbReference>
<gene>
    <name evidence="3" type="ORF">PNIG_a1485</name>
</gene>
<dbReference type="InterPro" id="IPR053728">
    <property type="entry name" value="Alginate_Permeability_Chnl"/>
</dbReference>